<reference evidence="2" key="1">
    <citation type="submission" date="2022-10" db="EMBL/GenBank/DDBJ databases">
        <title>Tapping the CABI collections for fungal endophytes: first genome assemblies for Collariella, Neodidymelliopsis, Ascochyta clinopodiicola, Didymella pomorum, Didymosphaeria variabile, Neocosmospora piperis and Neocucurbitaria cava.</title>
        <authorList>
            <person name="Hill R."/>
        </authorList>
    </citation>
    <scope>NUCLEOTIDE SEQUENCE</scope>
    <source>
        <strain evidence="2">IMI 356815</strain>
    </source>
</reference>
<dbReference type="GeneID" id="80908789"/>
<name>A0A9W9CBB0_9PLEO</name>
<protein>
    <submittedName>
        <fullName evidence="2">Uncharacterized protein</fullName>
    </submittedName>
</protein>
<feature type="compositionally biased region" description="Acidic residues" evidence="1">
    <location>
        <begin position="90"/>
        <end position="101"/>
    </location>
</feature>
<keyword evidence="3" id="KW-1185">Reference proteome</keyword>
<evidence type="ECO:0000313" key="3">
    <source>
        <dbReference type="Proteomes" id="UP001140513"/>
    </source>
</evidence>
<gene>
    <name evidence="2" type="ORF">N0V89_005259</name>
</gene>
<comment type="caution">
    <text evidence="2">The sequence shown here is derived from an EMBL/GenBank/DDBJ whole genome shotgun (WGS) entry which is preliminary data.</text>
</comment>
<dbReference type="AlphaFoldDB" id="A0A9W9CBB0"/>
<dbReference type="RefSeq" id="XP_056071303.1">
    <property type="nucleotide sequence ID" value="XM_056214036.1"/>
</dbReference>
<organism evidence="2 3">
    <name type="scientific">Didymosphaeria variabile</name>
    <dbReference type="NCBI Taxonomy" id="1932322"/>
    <lineage>
        <taxon>Eukaryota</taxon>
        <taxon>Fungi</taxon>
        <taxon>Dikarya</taxon>
        <taxon>Ascomycota</taxon>
        <taxon>Pezizomycotina</taxon>
        <taxon>Dothideomycetes</taxon>
        <taxon>Pleosporomycetidae</taxon>
        <taxon>Pleosporales</taxon>
        <taxon>Massarineae</taxon>
        <taxon>Didymosphaeriaceae</taxon>
        <taxon>Didymosphaeria</taxon>
    </lineage>
</organism>
<evidence type="ECO:0000256" key="1">
    <source>
        <dbReference type="SAM" id="MobiDB-lite"/>
    </source>
</evidence>
<feature type="region of interest" description="Disordered" evidence="1">
    <location>
        <begin position="80"/>
        <end position="101"/>
    </location>
</feature>
<dbReference type="Proteomes" id="UP001140513">
    <property type="component" value="Unassembled WGS sequence"/>
</dbReference>
<proteinExistence type="predicted"/>
<evidence type="ECO:0000313" key="2">
    <source>
        <dbReference type="EMBL" id="KAJ4353529.1"/>
    </source>
</evidence>
<accession>A0A9W9CBB0</accession>
<sequence>MAALRFDIQRDADDLARLEWKLHYIRNRQVTVHVARKALKGGEGPLLVDELMEWEWKGRWVGGPKKCDSGVVVEAVAEGGQGRKEKAEVGEVEEGGDAGQE</sequence>
<dbReference type="EMBL" id="JAPEUX010000004">
    <property type="protein sequence ID" value="KAJ4353529.1"/>
    <property type="molecule type" value="Genomic_DNA"/>
</dbReference>